<dbReference type="HOGENOM" id="CLU_1350412_0_0_1"/>
<name>T1ISR4_STRMM</name>
<protein>
    <recommendedName>
        <fullName evidence="5">EB domain-containing protein</fullName>
    </recommendedName>
</protein>
<dbReference type="eggNOG" id="ENOG502RXXX">
    <property type="taxonomic scope" value="Eukaryota"/>
</dbReference>
<feature type="compositionally biased region" description="Polar residues" evidence="1">
    <location>
        <begin position="193"/>
        <end position="203"/>
    </location>
</feature>
<feature type="region of interest" description="Disordered" evidence="1">
    <location>
        <begin position="114"/>
        <end position="138"/>
    </location>
</feature>
<sequence length="203" mass="22096">MHLDQPCTKNEQCLYYDKGSVCKKETSLCQCSSNHKPLNHTNGTLFCTVIISETKAHPPAEEAKVDVTMMAVLISLAVMFIIMCIVLRMFSKAQFRDQRTIFNSPRLMKKSLSKARAERRASHVSLGSRAGSRAGSRHASIQSGLNLAGSRESIALPNSNSVKHLAAPIAEDDDANSGSRKLAKSEDSPHVAIQTSNENIASV</sequence>
<reference evidence="3" key="2">
    <citation type="submission" date="2015-02" db="UniProtKB">
        <authorList>
            <consortium name="EnsemblMetazoa"/>
        </authorList>
    </citation>
    <scope>IDENTIFICATION</scope>
</reference>
<keyword evidence="2" id="KW-1133">Transmembrane helix</keyword>
<reference evidence="4" key="1">
    <citation type="submission" date="2011-05" db="EMBL/GenBank/DDBJ databases">
        <authorList>
            <person name="Richards S.R."/>
            <person name="Qu J."/>
            <person name="Jiang H."/>
            <person name="Jhangiani S.N."/>
            <person name="Agravi P."/>
            <person name="Goodspeed R."/>
            <person name="Gross S."/>
            <person name="Mandapat C."/>
            <person name="Jackson L."/>
            <person name="Mathew T."/>
            <person name="Pu L."/>
            <person name="Thornton R."/>
            <person name="Saada N."/>
            <person name="Wilczek-Boney K.B."/>
            <person name="Lee S."/>
            <person name="Kovar C."/>
            <person name="Wu Y."/>
            <person name="Scherer S.E."/>
            <person name="Worley K.C."/>
            <person name="Muzny D.M."/>
            <person name="Gibbs R."/>
        </authorList>
    </citation>
    <scope>NUCLEOTIDE SEQUENCE</scope>
    <source>
        <strain evidence="4">Brora</strain>
    </source>
</reference>
<keyword evidence="2" id="KW-0472">Membrane</keyword>
<evidence type="ECO:0000313" key="4">
    <source>
        <dbReference type="Proteomes" id="UP000014500"/>
    </source>
</evidence>
<dbReference type="Proteomes" id="UP000014500">
    <property type="component" value="Unassembled WGS sequence"/>
</dbReference>
<feature type="compositionally biased region" description="Low complexity" evidence="1">
    <location>
        <begin position="125"/>
        <end position="138"/>
    </location>
</feature>
<evidence type="ECO:0000256" key="2">
    <source>
        <dbReference type="SAM" id="Phobius"/>
    </source>
</evidence>
<dbReference type="EnsemblMetazoa" id="SMAR004148-RA">
    <property type="protein sequence ID" value="SMAR004148-PA"/>
    <property type="gene ID" value="SMAR004148"/>
</dbReference>
<keyword evidence="4" id="KW-1185">Reference proteome</keyword>
<feature type="transmembrane region" description="Helical" evidence="2">
    <location>
        <begin position="67"/>
        <end position="90"/>
    </location>
</feature>
<dbReference type="PhylomeDB" id="T1ISR4"/>
<evidence type="ECO:0008006" key="5">
    <source>
        <dbReference type="Google" id="ProtNLM"/>
    </source>
</evidence>
<feature type="region of interest" description="Disordered" evidence="1">
    <location>
        <begin position="168"/>
        <end position="203"/>
    </location>
</feature>
<organism evidence="3 4">
    <name type="scientific">Strigamia maritima</name>
    <name type="common">European centipede</name>
    <name type="synonym">Geophilus maritimus</name>
    <dbReference type="NCBI Taxonomy" id="126957"/>
    <lineage>
        <taxon>Eukaryota</taxon>
        <taxon>Metazoa</taxon>
        <taxon>Ecdysozoa</taxon>
        <taxon>Arthropoda</taxon>
        <taxon>Myriapoda</taxon>
        <taxon>Chilopoda</taxon>
        <taxon>Pleurostigmophora</taxon>
        <taxon>Geophilomorpha</taxon>
        <taxon>Linotaeniidae</taxon>
        <taxon>Strigamia</taxon>
    </lineage>
</organism>
<evidence type="ECO:0000256" key="1">
    <source>
        <dbReference type="SAM" id="MobiDB-lite"/>
    </source>
</evidence>
<proteinExistence type="predicted"/>
<evidence type="ECO:0000313" key="3">
    <source>
        <dbReference type="EnsemblMetazoa" id="SMAR004148-PA"/>
    </source>
</evidence>
<dbReference type="AlphaFoldDB" id="T1ISR4"/>
<dbReference type="EMBL" id="JH431446">
    <property type="status" value="NOT_ANNOTATED_CDS"/>
    <property type="molecule type" value="Genomic_DNA"/>
</dbReference>
<keyword evidence="2" id="KW-0812">Transmembrane</keyword>
<accession>T1ISR4</accession>